<gene>
    <name evidence="1" type="ORF">RJT34_10802</name>
</gene>
<reference evidence="1 2" key="1">
    <citation type="submission" date="2024-01" db="EMBL/GenBank/DDBJ databases">
        <title>The genomes of 5 underutilized Papilionoideae crops provide insights into root nodulation and disease resistance.</title>
        <authorList>
            <person name="Yuan L."/>
        </authorList>
    </citation>
    <scope>NUCLEOTIDE SEQUENCE [LARGE SCALE GENOMIC DNA]</scope>
    <source>
        <strain evidence="1">LY-2023</strain>
        <tissue evidence="1">Leaf</tissue>
    </source>
</reference>
<evidence type="ECO:0000313" key="2">
    <source>
        <dbReference type="Proteomes" id="UP001359559"/>
    </source>
</evidence>
<comment type="caution">
    <text evidence="1">The sequence shown here is derived from an EMBL/GenBank/DDBJ whole genome shotgun (WGS) entry which is preliminary data.</text>
</comment>
<protein>
    <submittedName>
        <fullName evidence="1">Uncharacterized protein</fullName>
    </submittedName>
</protein>
<keyword evidence="2" id="KW-1185">Reference proteome</keyword>
<dbReference type="AlphaFoldDB" id="A0AAN9JKV9"/>
<evidence type="ECO:0000313" key="1">
    <source>
        <dbReference type="EMBL" id="KAK7299971.1"/>
    </source>
</evidence>
<accession>A0AAN9JKV9</accession>
<dbReference type="Proteomes" id="UP001359559">
    <property type="component" value="Unassembled WGS sequence"/>
</dbReference>
<proteinExistence type="predicted"/>
<organism evidence="1 2">
    <name type="scientific">Clitoria ternatea</name>
    <name type="common">Butterfly pea</name>
    <dbReference type="NCBI Taxonomy" id="43366"/>
    <lineage>
        <taxon>Eukaryota</taxon>
        <taxon>Viridiplantae</taxon>
        <taxon>Streptophyta</taxon>
        <taxon>Embryophyta</taxon>
        <taxon>Tracheophyta</taxon>
        <taxon>Spermatophyta</taxon>
        <taxon>Magnoliopsida</taxon>
        <taxon>eudicotyledons</taxon>
        <taxon>Gunneridae</taxon>
        <taxon>Pentapetalae</taxon>
        <taxon>rosids</taxon>
        <taxon>fabids</taxon>
        <taxon>Fabales</taxon>
        <taxon>Fabaceae</taxon>
        <taxon>Papilionoideae</taxon>
        <taxon>50 kb inversion clade</taxon>
        <taxon>NPAAA clade</taxon>
        <taxon>indigoferoid/millettioid clade</taxon>
        <taxon>Phaseoleae</taxon>
        <taxon>Clitoria</taxon>
    </lineage>
</organism>
<dbReference type="EMBL" id="JAYKXN010000003">
    <property type="protein sequence ID" value="KAK7299971.1"/>
    <property type="molecule type" value="Genomic_DNA"/>
</dbReference>
<sequence length="117" mass="13204">MGHVSDQIVSEVQFDLSGLKHERGTHIGSPSNNYFSYWTVIVFSNAFLMELGPQVFDLRVVIISMLTSKPTGLCWLNLCGGTFTIGCESNFIVDARNELLYEVFNNYWNPWASNLCS</sequence>
<name>A0AAN9JKV9_CLITE</name>